<evidence type="ECO:0000313" key="2">
    <source>
        <dbReference type="Proteomes" id="UP000013307"/>
    </source>
</evidence>
<reference evidence="1 2" key="1">
    <citation type="journal article" date="2013" name="Genome Announc.">
        <title>Complete Genome Sequence of the Thermophilic and Facultatively Chemolithoautotrophic Sulfate Reducer Archaeoglobus sulfaticallidus Strain PM70-1T.</title>
        <authorList>
            <person name="Stokke R."/>
            <person name="Hocking W.P."/>
            <person name="Steinsbu B.O."/>
            <person name="Steen I.H."/>
        </authorList>
    </citation>
    <scope>NUCLEOTIDE SEQUENCE [LARGE SCALE GENOMIC DNA]</scope>
    <source>
        <strain evidence="1">PM70-1</strain>
    </source>
</reference>
<dbReference type="Proteomes" id="UP000013307">
    <property type="component" value="Chromosome"/>
</dbReference>
<dbReference type="HOGENOM" id="CLU_1485833_0_0_2"/>
<evidence type="ECO:0000313" key="1">
    <source>
        <dbReference type="EMBL" id="AGK60974.1"/>
    </source>
</evidence>
<dbReference type="KEGG" id="ast:Asulf_00970"/>
<proteinExistence type="predicted"/>
<dbReference type="AlphaFoldDB" id="N0BBK0"/>
<dbReference type="EMBL" id="CP005290">
    <property type="protein sequence ID" value="AGK60974.1"/>
    <property type="molecule type" value="Genomic_DNA"/>
</dbReference>
<dbReference type="OrthoDB" id="387268at2157"/>
<keyword evidence="2" id="KW-1185">Reference proteome</keyword>
<name>N0BBK0_9EURY</name>
<accession>N0BBK0</accession>
<protein>
    <submittedName>
        <fullName evidence="1">Uncharacterized protein</fullName>
    </submittedName>
</protein>
<dbReference type="RefSeq" id="WP_015590572.1">
    <property type="nucleotide sequence ID" value="NC_021169.1"/>
</dbReference>
<organism evidence="1 2">
    <name type="scientific">Archaeoglobus sulfaticallidus PM70-1</name>
    <dbReference type="NCBI Taxonomy" id="387631"/>
    <lineage>
        <taxon>Archaea</taxon>
        <taxon>Methanobacteriati</taxon>
        <taxon>Methanobacteriota</taxon>
        <taxon>Archaeoglobi</taxon>
        <taxon>Archaeoglobales</taxon>
        <taxon>Archaeoglobaceae</taxon>
        <taxon>Archaeoglobus</taxon>
    </lineage>
</organism>
<gene>
    <name evidence="1" type="ORF">Asulf_00970</name>
</gene>
<dbReference type="GeneID" id="15392611"/>
<sequence>MSVESPIIEAIEKIEKLEIEPSEILTILTGPEKSVLYALLMSEKAINPNEIRTLLTRDVILFLLRYANYWNLRVKLKKMKFPDHLRPFIWKDIINLHSFHDGEVVKELKSLTKKPISKHINDYIKFLKKYDIAKIPDYRTIERILKEFEVSGIVISRIEVGKAKKVYALNPLLRKKISMIS</sequence>